<keyword evidence="2 3" id="KW-0548">Nucleotidyltransferase</keyword>
<evidence type="ECO:0000256" key="1">
    <source>
        <dbReference type="ARBA" id="ARBA00022679"/>
    </source>
</evidence>
<comment type="caution">
    <text evidence="3">The sequence shown here is derived from an EMBL/GenBank/DDBJ whole genome shotgun (WGS) entry which is preliminary data.</text>
</comment>
<gene>
    <name evidence="3" type="ORF">ACFQZ8_22355</name>
</gene>
<dbReference type="GO" id="GO:0016779">
    <property type="term" value="F:nucleotidyltransferase activity"/>
    <property type="evidence" value="ECO:0007669"/>
    <property type="project" value="UniProtKB-KW"/>
</dbReference>
<organism evidence="3 4">
    <name type="scientific">Micromonospora azadirachtae</name>
    <dbReference type="NCBI Taxonomy" id="1970735"/>
    <lineage>
        <taxon>Bacteria</taxon>
        <taxon>Bacillati</taxon>
        <taxon>Actinomycetota</taxon>
        <taxon>Actinomycetes</taxon>
        <taxon>Micromonosporales</taxon>
        <taxon>Micromonosporaceae</taxon>
        <taxon>Micromonospora</taxon>
    </lineage>
</organism>
<keyword evidence="4" id="KW-1185">Reference proteome</keyword>
<dbReference type="EMBL" id="JBHTHM010001489">
    <property type="protein sequence ID" value="MFD0786651.1"/>
    <property type="molecule type" value="Genomic_DNA"/>
</dbReference>
<name>A0ABW3A7T2_9ACTN</name>
<reference evidence="4" key="1">
    <citation type="journal article" date="2019" name="Int. J. Syst. Evol. Microbiol.">
        <title>The Global Catalogue of Microorganisms (GCM) 10K type strain sequencing project: providing services to taxonomists for standard genome sequencing and annotation.</title>
        <authorList>
            <consortium name="The Broad Institute Genomics Platform"/>
            <consortium name="The Broad Institute Genome Sequencing Center for Infectious Disease"/>
            <person name="Wu L."/>
            <person name="Ma J."/>
        </authorList>
    </citation>
    <scope>NUCLEOTIDE SEQUENCE [LARGE SCALE GENOMIC DNA]</scope>
    <source>
        <strain evidence="4">JCM 32148</strain>
    </source>
</reference>
<keyword evidence="1" id="KW-0808">Transferase</keyword>
<dbReference type="Proteomes" id="UP001597053">
    <property type="component" value="Unassembled WGS sequence"/>
</dbReference>
<dbReference type="Gene3D" id="3.90.550.10">
    <property type="entry name" value="Spore Coat Polysaccharide Biosynthesis Protein SpsA, Chain A"/>
    <property type="match status" value="1"/>
</dbReference>
<feature type="non-terminal residue" evidence="3">
    <location>
        <position position="45"/>
    </location>
</feature>
<accession>A0ABW3A7T2</accession>
<dbReference type="SUPFAM" id="SSF53448">
    <property type="entry name" value="Nucleotide-diphospho-sugar transferases"/>
    <property type="match status" value="1"/>
</dbReference>
<dbReference type="InterPro" id="IPR034683">
    <property type="entry name" value="IspD/TarI"/>
</dbReference>
<evidence type="ECO:0000256" key="2">
    <source>
        <dbReference type="ARBA" id="ARBA00022695"/>
    </source>
</evidence>
<dbReference type="Pfam" id="PF01128">
    <property type="entry name" value="IspD"/>
    <property type="match status" value="1"/>
</dbReference>
<sequence>MTAQLNPRGDVAVLVPAAGAGVRLGPGRPKALRLLAGEPLLVHAV</sequence>
<evidence type="ECO:0000313" key="3">
    <source>
        <dbReference type="EMBL" id="MFD0786651.1"/>
    </source>
</evidence>
<protein>
    <submittedName>
        <fullName evidence="3">2-C-methyl-D-erythritol 4-phosphate cytidylyltransferase</fullName>
    </submittedName>
</protein>
<proteinExistence type="predicted"/>
<dbReference type="InterPro" id="IPR029044">
    <property type="entry name" value="Nucleotide-diphossugar_trans"/>
</dbReference>
<evidence type="ECO:0000313" key="4">
    <source>
        <dbReference type="Proteomes" id="UP001597053"/>
    </source>
</evidence>